<protein>
    <recommendedName>
        <fullName evidence="4">DUF4386 family protein</fullName>
    </recommendedName>
</protein>
<evidence type="ECO:0008006" key="4">
    <source>
        <dbReference type="Google" id="ProtNLM"/>
    </source>
</evidence>
<evidence type="ECO:0000313" key="2">
    <source>
        <dbReference type="EMBL" id="TCO25577.1"/>
    </source>
</evidence>
<sequence>MTSTKEFALDARDPLVRTATTRRVGLALAMFLAPWLIVGAEVGHAVTTLHGGDDLEPSGDLALTGEHLTLDRWASLAALAGALLLVPAVLGVMRLVRVRAARLGLVGGVLTAAAYVCYFAMVFQGFTTAAMVKAGGSTSQNVTVLQAVLDEPLTRWVYLLFVLGNLLGTFLLGLALVRAHTANRLAGFGLMAWPVFHAISFPFSDVIGTAVQAIGFGLAAMALLRRRDPRTEPEPYELLRR</sequence>
<feature type="transmembrane region" description="Helical" evidence="1">
    <location>
        <begin position="24"/>
        <end position="46"/>
    </location>
</feature>
<dbReference type="EMBL" id="SLWM01000004">
    <property type="protein sequence ID" value="TCO25577.1"/>
    <property type="molecule type" value="Genomic_DNA"/>
</dbReference>
<evidence type="ECO:0000256" key="1">
    <source>
        <dbReference type="SAM" id="Phobius"/>
    </source>
</evidence>
<dbReference type="Proteomes" id="UP000295818">
    <property type="component" value="Unassembled WGS sequence"/>
</dbReference>
<proteinExistence type="predicted"/>
<comment type="caution">
    <text evidence="2">The sequence shown here is derived from an EMBL/GenBank/DDBJ whole genome shotgun (WGS) entry which is preliminary data.</text>
</comment>
<keyword evidence="3" id="KW-1185">Reference proteome</keyword>
<reference evidence="2 3" key="1">
    <citation type="journal article" date="2015" name="Stand. Genomic Sci.">
        <title>Genomic Encyclopedia of Bacterial and Archaeal Type Strains, Phase III: the genomes of soil and plant-associated and newly described type strains.</title>
        <authorList>
            <person name="Whitman W.B."/>
            <person name="Woyke T."/>
            <person name="Klenk H.P."/>
            <person name="Zhou Y."/>
            <person name="Lilburn T.G."/>
            <person name="Beck B.J."/>
            <person name="De Vos P."/>
            <person name="Vandamme P."/>
            <person name="Eisen J.A."/>
            <person name="Garrity G."/>
            <person name="Hugenholtz P."/>
            <person name="Kyrpides N.C."/>
        </authorList>
    </citation>
    <scope>NUCLEOTIDE SEQUENCE [LARGE SCALE GENOMIC DNA]</scope>
    <source>
        <strain evidence="2 3">VKM Ac-2538</strain>
    </source>
</reference>
<feature type="transmembrane region" description="Helical" evidence="1">
    <location>
        <begin position="103"/>
        <end position="123"/>
    </location>
</feature>
<dbReference type="RefSeq" id="WP_132188441.1">
    <property type="nucleotide sequence ID" value="NZ_SLWM01000004.1"/>
</dbReference>
<feature type="transmembrane region" description="Helical" evidence="1">
    <location>
        <begin position="206"/>
        <end position="224"/>
    </location>
</feature>
<feature type="transmembrane region" description="Helical" evidence="1">
    <location>
        <begin position="184"/>
        <end position="200"/>
    </location>
</feature>
<evidence type="ECO:0000313" key="3">
    <source>
        <dbReference type="Proteomes" id="UP000295818"/>
    </source>
</evidence>
<keyword evidence="1" id="KW-0472">Membrane</keyword>
<name>A0ABY2BMX6_9ACTN</name>
<organism evidence="2 3">
    <name type="scientific">Kribbella orskensis</name>
    <dbReference type="NCBI Taxonomy" id="2512216"/>
    <lineage>
        <taxon>Bacteria</taxon>
        <taxon>Bacillati</taxon>
        <taxon>Actinomycetota</taxon>
        <taxon>Actinomycetes</taxon>
        <taxon>Propionibacteriales</taxon>
        <taxon>Kribbellaceae</taxon>
        <taxon>Kribbella</taxon>
    </lineage>
</organism>
<accession>A0ABY2BMX6</accession>
<feature type="transmembrane region" description="Helical" evidence="1">
    <location>
        <begin position="156"/>
        <end position="177"/>
    </location>
</feature>
<gene>
    <name evidence="2" type="ORF">EV644_10481</name>
</gene>
<keyword evidence="1" id="KW-0812">Transmembrane</keyword>
<keyword evidence="1" id="KW-1133">Transmembrane helix</keyword>
<feature type="transmembrane region" description="Helical" evidence="1">
    <location>
        <begin position="73"/>
        <end position="96"/>
    </location>
</feature>